<evidence type="ECO:0000256" key="1">
    <source>
        <dbReference type="ARBA" id="ARBA00001981"/>
    </source>
</evidence>
<evidence type="ECO:0000313" key="10">
    <source>
        <dbReference type="EMBL" id="AEH38947.1"/>
    </source>
</evidence>
<dbReference type="PANTHER" id="PTHR11101">
    <property type="entry name" value="PHOSPHATE TRANSPORTER"/>
    <property type="match status" value="1"/>
</dbReference>
<dbReference type="GeneID" id="10795215"/>
<name>F8DD60_HALXS</name>
<dbReference type="EMBL" id="CP002840">
    <property type="protein sequence ID" value="AEH38947.1"/>
    <property type="molecule type" value="Genomic_DNA"/>
</dbReference>
<evidence type="ECO:0000256" key="8">
    <source>
        <dbReference type="ARBA" id="ARBA00023136"/>
    </source>
</evidence>
<feature type="transmembrane region" description="Helical" evidence="9">
    <location>
        <begin position="195"/>
        <end position="214"/>
    </location>
</feature>
<comment type="function">
    <text evidence="1">Potential transporter for phosphate.</text>
</comment>
<keyword evidence="7 9" id="KW-1133">Transmembrane helix</keyword>
<dbReference type="GO" id="GO:0035435">
    <property type="term" value="P:phosphate ion transmembrane transport"/>
    <property type="evidence" value="ECO:0007669"/>
    <property type="project" value="TreeGrafter"/>
</dbReference>
<dbReference type="PANTHER" id="PTHR11101:SF80">
    <property type="entry name" value="PHOSPHATE TRANSPORTER"/>
    <property type="match status" value="1"/>
</dbReference>
<feature type="transmembrane region" description="Helical" evidence="9">
    <location>
        <begin position="77"/>
        <end position="98"/>
    </location>
</feature>
<dbReference type="HOGENOM" id="CLU_015355_0_0_2"/>
<dbReference type="InterPro" id="IPR001204">
    <property type="entry name" value="Phos_transporter"/>
</dbReference>
<evidence type="ECO:0000256" key="4">
    <source>
        <dbReference type="ARBA" id="ARBA00022448"/>
    </source>
</evidence>
<keyword evidence="10" id="KW-0614">Plasmid</keyword>
<feature type="transmembrane region" description="Helical" evidence="9">
    <location>
        <begin position="254"/>
        <end position="276"/>
    </location>
</feature>
<feature type="transmembrane region" description="Helical" evidence="9">
    <location>
        <begin position="6"/>
        <end position="28"/>
    </location>
</feature>
<feature type="transmembrane region" description="Helical" evidence="9">
    <location>
        <begin position="282"/>
        <end position="302"/>
    </location>
</feature>
<evidence type="ECO:0000256" key="9">
    <source>
        <dbReference type="RuleBase" id="RU363058"/>
    </source>
</evidence>
<evidence type="ECO:0000256" key="5">
    <source>
        <dbReference type="ARBA" id="ARBA00022592"/>
    </source>
</evidence>
<feature type="transmembrane region" description="Helical" evidence="9">
    <location>
        <begin position="351"/>
        <end position="372"/>
    </location>
</feature>
<feature type="transmembrane region" description="Helical" evidence="9">
    <location>
        <begin position="226"/>
        <end position="247"/>
    </location>
</feature>
<protein>
    <recommendedName>
        <fullName evidence="9">Phosphate transporter</fullName>
    </recommendedName>
</protein>
<dbReference type="GO" id="GO:0005315">
    <property type="term" value="F:phosphate transmembrane transporter activity"/>
    <property type="evidence" value="ECO:0007669"/>
    <property type="project" value="InterPro"/>
</dbReference>
<dbReference type="Proteomes" id="UP000006794">
    <property type="component" value="Plasmid pHALXA01"/>
</dbReference>
<comment type="similarity">
    <text evidence="3 9">Belongs to the inorganic phosphate transporter (PiT) (TC 2.A.20) family.</text>
</comment>
<sequence length="373" mass="37372">MVTVLIASITVSAFVGINIGGSSTGVAFGPALGANAITRLGAAVLMSLSALVGGWTVGRNVVTTMSYDIVASSQFSLGAGLVVLGCIGVVVLGANLLAVPASTSMIAVGAMVGMGIGSPGVNWELLVRITAWWLLAPAVGFAVAAAVGRWIYADLVDRVGLDDPVTPPVTLSWNGLRPRIDSPADTTRSDRLSTLGLLAIACYMGFSAGASNVANAIAPLVGSGTLPLNLGVLVAVGAISVGAFTVARRTMATVASGLTSLSLTAACIVALIGATITAVLSYLGIPASLALSTIAAIIGLGWGRARRGRIRPTPSPPATRAETVRYDSPPSYAVHPAAVTLFHGSTAGRVLAVWSTAPVAAGAIAFLASAYLL</sequence>
<feature type="transmembrane region" description="Helical" evidence="9">
    <location>
        <begin position="40"/>
        <end position="57"/>
    </location>
</feature>
<feature type="transmembrane region" description="Helical" evidence="9">
    <location>
        <begin position="129"/>
        <end position="152"/>
    </location>
</feature>
<dbReference type="Pfam" id="PF01384">
    <property type="entry name" value="PHO4"/>
    <property type="match status" value="1"/>
</dbReference>
<dbReference type="OrthoDB" id="101311at2157"/>
<comment type="subcellular location">
    <subcellularLocation>
        <location evidence="2 9">Membrane</location>
        <topology evidence="2 9">Multi-pass membrane protein</topology>
    </subcellularLocation>
</comment>
<keyword evidence="5 9" id="KW-0592">Phosphate transport</keyword>
<geneLocation type="plasmid" evidence="10 11">
    <name>pHALXA01</name>
</geneLocation>
<feature type="transmembrane region" description="Helical" evidence="9">
    <location>
        <begin position="105"/>
        <end position="123"/>
    </location>
</feature>
<dbReference type="GO" id="GO:0016020">
    <property type="term" value="C:membrane"/>
    <property type="evidence" value="ECO:0007669"/>
    <property type="project" value="UniProtKB-SubCell"/>
</dbReference>
<keyword evidence="11" id="KW-1185">Reference proteome</keyword>
<evidence type="ECO:0000256" key="3">
    <source>
        <dbReference type="ARBA" id="ARBA00009916"/>
    </source>
</evidence>
<keyword evidence="8 9" id="KW-0472">Membrane</keyword>
<accession>F8DD60</accession>
<gene>
    <name evidence="10" type="ordered locus">Halxa_0344</name>
</gene>
<reference evidence="11" key="1">
    <citation type="journal article" date="2012" name="Stand. Genomic Sci.">
        <title>Complete genome sequence of Halopiger xanaduensis type strain (SH-6(T)).</title>
        <authorList>
            <person name="Anderson I."/>
            <person name="Tindall B.J."/>
            <person name="Rohde M."/>
            <person name="Lucas S."/>
            <person name="Han J."/>
            <person name="Lapidus A."/>
            <person name="Cheng J.F."/>
            <person name="Goodwin L."/>
            <person name="Pitluck S."/>
            <person name="Peters L."/>
            <person name="Pati A."/>
            <person name="Mikhailova N."/>
            <person name="Pagani I."/>
            <person name="Teshima H."/>
            <person name="Han C."/>
            <person name="Tapia R."/>
            <person name="Land M."/>
            <person name="Woyke T."/>
            <person name="Klenk H.P."/>
            <person name="Kyrpides N."/>
            <person name="Ivanova N."/>
        </authorList>
    </citation>
    <scope>NUCLEOTIDE SEQUENCE [LARGE SCALE GENOMIC DNA]</scope>
    <source>
        <strain evidence="11">DSM 18323 / JCM 14033 / SH-6</strain>
        <plasmid evidence="11">Plasmid pHALXA01</plasmid>
    </source>
</reference>
<dbReference type="RefSeq" id="WP_013875675.1">
    <property type="nucleotide sequence ID" value="NC_015658.1"/>
</dbReference>
<evidence type="ECO:0000256" key="6">
    <source>
        <dbReference type="ARBA" id="ARBA00022692"/>
    </source>
</evidence>
<evidence type="ECO:0000256" key="7">
    <source>
        <dbReference type="ARBA" id="ARBA00022989"/>
    </source>
</evidence>
<dbReference type="AlphaFoldDB" id="F8DD60"/>
<keyword evidence="4 9" id="KW-0813">Transport</keyword>
<keyword evidence="6 9" id="KW-0812">Transmembrane</keyword>
<organism evidence="10 11">
    <name type="scientific">Halopiger xanaduensis (strain DSM 18323 / JCM 14033 / SH-6)</name>
    <dbReference type="NCBI Taxonomy" id="797210"/>
    <lineage>
        <taxon>Archaea</taxon>
        <taxon>Methanobacteriati</taxon>
        <taxon>Methanobacteriota</taxon>
        <taxon>Stenosarchaea group</taxon>
        <taxon>Halobacteria</taxon>
        <taxon>Halobacteriales</taxon>
        <taxon>Natrialbaceae</taxon>
        <taxon>Halopiger</taxon>
    </lineage>
</organism>
<dbReference type="KEGG" id="hxa:Halxa_0344"/>
<evidence type="ECO:0000313" key="11">
    <source>
        <dbReference type="Proteomes" id="UP000006794"/>
    </source>
</evidence>
<proteinExistence type="inferred from homology"/>
<evidence type="ECO:0000256" key="2">
    <source>
        <dbReference type="ARBA" id="ARBA00004141"/>
    </source>
</evidence>